<evidence type="ECO:0000259" key="16">
    <source>
        <dbReference type="PROSITE" id="PS51017"/>
    </source>
</evidence>
<dbReference type="Pfam" id="PF00320">
    <property type="entry name" value="GATA"/>
    <property type="match status" value="1"/>
</dbReference>
<dbReference type="PROSITE" id="PS51320">
    <property type="entry name" value="TIFY"/>
    <property type="match status" value="1"/>
</dbReference>
<proteinExistence type="inferred from homology"/>
<comment type="caution">
    <text evidence="18">The sequence shown here is derived from an EMBL/GenBank/DDBJ whole genome shotgun (WGS) entry which is preliminary data.</text>
</comment>
<evidence type="ECO:0000259" key="15">
    <source>
        <dbReference type="PROSITE" id="PS50114"/>
    </source>
</evidence>
<keyword evidence="9" id="KW-0010">Activator</keyword>
<keyword evidence="19" id="KW-1185">Reference proteome</keyword>
<protein>
    <submittedName>
        <fullName evidence="18">Uncharacterized protein</fullName>
    </submittedName>
</protein>
<dbReference type="PROSITE" id="PS00344">
    <property type="entry name" value="GATA_ZN_FINGER_1"/>
    <property type="match status" value="1"/>
</dbReference>
<dbReference type="InterPro" id="IPR010402">
    <property type="entry name" value="CCT_domain"/>
</dbReference>
<dbReference type="AlphaFoldDB" id="A0A843VXA6"/>
<gene>
    <name evidence="18" type="ORF">Taro_032420</name>
</gene>
<evidence type="ECO:0000256" key="8">
    <source>
        <dbReference type="ARBA" id="ARBA00023125"/>
    </source>
</evidence>
<organism evidence="18 19">
    <name type="scientific">Colocasia esculenta</name>
    <name type="common">Wild taro</name>
    <name type="synonym">Arum esculentum</name>
    <dbReference type="NCBI Taxonomy" id="4460"/>
    <lineage>
        <taxon>Eukaryota</taxon>
        <taxon>Viridiplantae</taxon>
        <taxon>Streptophyta</taxon>
        <taxon>Embryophyta</taxon>
        <taxon>Tracheophyta</taxon>
        <taxon>Spermatophyta</taxon>
        <taxon>Magnoliopsida</taxon>
        <taxon>Liliopsida</taxon>
        <taxon>Araceae</taxon>
        <taxon>Aroideae</taxon>
        <taxon>Colocasieae</taxon>
        <taxon>Colocasia</taxon>
    </lineage>
</organism>
<evidence type="ECO:0000256" key="5">
    <source>
        <dbReference type="ARBA" id="ARBA00022771"/>
    </source>
</evidence>
<dbReference type="PANTHER" id="PTHR46125:SF24">
    <property type="entry name" value="GATA TRANSCRIPTION FACTOR 18"/>
    <property type="match status" value="1"/>
</dbReference>
<dbReference type="OrthoDB" id="2162994at2759"/>
<evidence type="ECO:0000313" key="18">
    <source>
        <dbReference type="EMBL" id="MQL99696.1"/>
    </source>
</evidence>
<dbReference type="PROSITE" id="PS51017">
    <property type="entry name" value="CCT"/>
    <property type="match status" value="1"/>
</dbReference>
<name>A0A843VXA6_COLES</name>
<evidence type="ECO:0000256" key="2">
    <source>
        <dbReference type="ARBA" id="ARBA00004123"/>
    </source>
</evidence>
<feature type="region of interest" description="Disordered" evidence="14">
    <location>
        <begin position="179"/>
        <end position="216"/>
    </location>
</feature>
<feature type="domain" description="CCT" evidence="16">
    <location>
        <begin position="144"/>
        <end position="186"/>
    </location>
</feature>
<feature type="compositionally biased region" description="Low complexity" evidence="14">
    <location>
        <begin position="196"/>
        <end position="208"/>
    </location>
</feature>
<evidence type="ECO:0000256" key="14">
    <source>
        <dbReference type="SAM" id="MobiDB-lite"/>
    </source>
</evidence>
<dbReference type="GO" id="GO:0005634">
    <property type="term" value="C:nucleus"/>
    <property type="evidence" value="ECO:0007669"/>
    <property type="project" value="UniProtKB-SubCell"/>
</dbReference>
<dbReference type="CDD" id="cd00202">
    <property type="entry name" value="ZnF_GATA"/>
    <property type="match status" value="1"/>
</dbReference>
<evidence type="ECO:0000256" key="1">
    <source>
        <dbReference type="ARBA" id="ARBA00002206"/>
    </source>
</evidence>
<reference evidence="18" key="1">
    <citation type="submission" date="2017-07" db="EMBL/GenBank/DDBJ databases">
        <title>Taro Niue Genome Assembly and Annotation.</title>
        <authorList>
            <person name="Atibalentja N."/>
            <person name="Keating K."/>
            <person name="Fields C.J."/>
        </authorList>
    </citation>
    <scope>NUCLEOTIDE SEQUENCE</scope>
    <source>
        <strain evidence="18">Niue_2</strain>
        <tissue evidence="18">Leaf</tissue>
    </source>
</reference>
<evidence type="ECO:0000256" key="13">
    <source>
        <dbReference type="PROSITE-ProRule" id="PRU00357"/>
    </source>
</evidence>
<dbReference type="SMART" id="SM00979">
    <property type="entry name" value="TIFY"/>
    <property type="match status" value="1"/>
</dbReference>
<evidence type="ECO:0000256" key="11">
    <source>
        <dbReference type="ARBA" id="ARBA00023242"/>
    </source>
</evidence>
<sequence length="401" mass="44105">MSGGCVQEQQQAMCGGVEVCDDGRQANGVLIRVEGNGGGAEDGMGDGCEDEKMERGVMEVPQDNEQCVDPALSLMSRTSNQLTLLFQGEVYVFDSVSPEKVQVVLLLLGGCELPTIVDNMGLQSHPDHRGLDDILRHPNIPVKRVASLMRFREKRKERCFDKKIRYTVRKEVALRMQRKKGQFSGKANPQDGAAVSCSSDPAQSSSQHDASRETKCQNCGISEKATPAMRRGPAGPRSLCNACGLMWANKGTLRSLSRSPKLAMQNSALAVEQGGERVTSGMGIDTKDLILVSSELDVVAPSDDIYWCRATEGISADLWKDQVLDEDVKATLHKGEDKWTNHQRALVEIRLSVEQLDNPVNPMADLRDCRQIVVVTAMTDRPDRGLNGHNYWAHDPRPLPH</sequence>
<accession>A0A843VXA6</accession>
<dbReference type="SUPFAM" id="SSF57716">
    <property type="entry name" value="Glucocorticoid receptor-like (DNA-binding domain)"/>
    <property type="match status" value="1"/>
</dbReference>
<keyword evidence="8" id="KW-0238">DNA-binding</keyword>
<dbReference type="GO" id="GO:0008270">
    <property type="term" value="F:zinc ion binding"/>
    <property type="evidence" value="ECO:0007669"/>
    <property type="project" value="UniProtKB-KW"/>
</dbReference>
<evidence type="ECO:0000256" key="4">
    <source>
        <dbReference type="ARBA" id="ARBA00022723"/>
    </source>
</evidence>
<dbReference type="Pfam" id="PF06200">
    <property type="entry name" value="tify"/>
    <property type="match status" value="1"/>
</dbReference>
<feature type="non-terminal residue" evidence="18">
    <location>
        <position position="401"/>
    </location>
</feature>
<keyword evidence="10" id="KW-0804">Transcription</keyword>
<feature type="domain" description="Tify" evidence="17">
    <location>
        <begin position="75"/>
        <end position="110"/>
    </location>
</feature>
<evidence type="ECO:0000256" key="3">
    <source>
        <dbReference type="ARBA" id="ARBA00007722"/>
    </source>
</evidence>
<dbReference type="Pfam" id="PF06203">
    <property type="entry name" value="CCT"/>
    <property type="match status" value="1"/>
</dbReference>
<keyword evidence="11 13" id="KW-0539">Nucleus</keyword>
<comment type="subcellular location">
    <subcellularLocation>
        <location evidence="2 13">Nucleus</location>
    </subcellularLocation>
</comment>
<dbReference type="InterPro" id="IPR045280">
    <property type="entry name" value="TIFY-like"/>
</dbReference>
<evidence type="ECO:0000256" key="6">
    <source>
        <dbReference type="ARBA" id="ARBA00022833"/>
    </source>
</evidence>
<dbReference type="EMBL" id="NMUH01002394">
    <property type="protein sequence ID" value="MQL99696.1"/>
    <property type="molecule type" value="Genomic_DNA"/>
</dbReference>
<dbReference type="SMART" id="SM00401">
    <property type="entry name" value="ZnF_GATA"/>
    <property type="match status" value="1"/>
</dbReference>
<dbReference type="InterPro" id="IPR013088">
    <property type="entry name" value="Znf_NHR/GATA"/>
</dbReference>
<dbReference type="Proteomes" id="UP000652761">
    <property type="component" value="Unassembled WGS sequence"/>
</dbReference>
<dbReference type="PANTHER" id="PTHR46125">
    <property type="entry name" value="GATA TRANSCRIPTION FACTOR 28"/>
    <property type="match status" value="1"/>
</dbReference>
<dbReference type="InterPro" id="IPR010399">
    <property type="entry name" value="Tify_dom"/>
</dbReference>
<comment type="function">
    <text evidence="1">Transcriptional activator that specifically binds 5'-GATA-3' or 5'-GAT-3' motifs within gene promoters.</text>
</comment>
<dbReference type="PROSITE" id="PS50114">
    <property type="entry name" value="GATA_ZN_FINGER_2"/>
    <property type="match status" value="1"/>
</dbReference>
<evidence type="ECO:0000313" key="19">
    <source>
        <dbReference type="Proteomes" id="UP000652761"/>
    </source>
</evidence>
<keyword evidence="7" id="KW-0805">Transcription regulation</keyword>
<evidence type="ECO:0000256" key="9">
    <source>
        <dbReference type="ARBA" id="ARBA00023159"/>
    </source>
</evidence>
<keyword evidence="6" id="KW-0862">Zinc</keyword>
<evidence type="ECO:0000256" key="7">
    <source>
        <dbReference type="ARBA" id="ARBA00023015"/>
    </source>
</evidence>
<dbReference type="InterPro" id="IPR000679">
    <property type="entry name" value="Znf_GATA"/>
</dbReference>
<feature type="domain" description="GATA-type" evidence="15">
    <location>
        <begin position="210"/>
        <end position="267"/>
    </location>
</feature>
<comment type="similarity">
    <text evidence="3">Belongs to the type IV zinc-finger family. Class C subfamily.</text>
</comment>
<keyword evidence="5 12" id="KW-0863">Zinc-finger</keyword>
<evidence type="ECO:0000256" key="10">
    <source>
        <dbReference type="ARBA" id="ARBA00023163"/>
    </source>
</evidence>
<evidence type="ECO:0000259" key="17">
    <source>
        <dbReference type="PROSITE" id="PS51320"/>
    </source>
</evidence>
<dbReference type="GO" id="GO:0006355">
    <property type="term" value="P:regulation of DNA-templated transcription"/>
    <property type="evidence" value="ECO:0007669"/>
    <property type="project" value="InterPro"/>
</dbReference>
<dbReference type="GO" id="GO:0043565">
    <property type="term" value="F:sequence-specific DNA binding"/>
    <property type="evidence" value="ECO:0007669"/>
    <property type="project" value="InterPro"/>
</dbReference>
<evidence type="ECO:0000256" key="12">
    <source>
        <dbReference type="PROSITE-ProRule" id="PRU00094"/>
    </source>
</evidence>
<dbReference type="Gene3D" id="3.30.50.10">
    <property type="entry name" value="Erythroid Transcription Factor GATA-1, subunit A"/>
    <property type="match status" value="1"/>
</dbReference>
<keyword evidence="4" id="KW-0479">Metal-binding</keyword>